<dbReference type="GO" id="GO:0000981">
    <property type="term" value="F:DNA-binding transcription factor activity, RNA polymerase II-specific"/>
    <property type="evidence" value="ECO:0007669"/>
    <property type="project" value="InterPro"/>
</dbReference>
<dbReference type="PROSITE" id="PS50048">
    <property type="entry name" value="ZN2_CY6_FUNGAL_2"/>
    <property type="match status" value="1"/>
</dbReference>
<proteinExistence type="predicted"/>
<dbReference type="EMBL" id="JAAHCF010000982">
    <property type="protein sequence ID" value="KAK8141438.1"/>
    <property type="molecule type" value="Genomic_DNA"/>
</dbReference>
<keyword evidence="3" id="KW-0539">Nucleus</keyword>
<organism evidence="6 7">
    <name type="scientific">Beauveria asiatica</name>
    <dbReference type="NCBI Taxonomy" id="1069075"/>
    <lineage>
        <taxon>Eukaryota</taxon>
        <taxon>Fungi</taxon>
        <taxon>Dikarya</taxon>
        <taxon>Ascomycota</taxon>
        <taxon>Pezizomycotina</taxon>
        <taxon>Sordariomycetes</taxon>
        <taxon>Hypocreomycetidae</taxon>
        <taxon>Hypocreales</taxon>
        <taxon>Cordycipitaceae</taxon>
        <taxon>Beauveria</taxon>
    </lineage>
</organism>
<evidence type="ECO:0000256" key="1">
    <source>
        <dbReference type="ARBA" id="ARBA00023015"/>
    </source>
</evidence>
<feature type="region of interest" description="Disordered" evidence="4">
    <location>
        <begin position="82"/>
        <end position="124"/>
    </location>
</feature>
<protein>
    <recommendedName>
        <fullName evidence="5">Zn(2)-C6 fungal-type domain-containing protein</fullName>
    </recommendedName>
</protein>
<evidence type="ECO:0000256" key="3">
    <source>
        <dbReference type="ARBA" id="ARBA00023242"/>
    </source>
</evidence>
<dbReference type="CDD" id="cd00067">
    <property type="entry name" value="GAL4"/>
    <property type="match status" value="1"/>
</dbReference>
<dbReference type="SUPFAM" id="SSF57701">
    <property type="entry name" value="Zn2/Cys6 DNA-binding domain"/>
    <property type="match status" value="1"/>
</dbReference>
<sequence length="741" mass="79586">MGAPGKRMRLGTKSCAECRRRKVRCIFPQDQDRCDACRAHGSSCVPQEKQSSGDGTAASGVEDVAALKRRLDELEALMRGLPGDMVSRRSGSTHGAEGGGLSHGSSSISPSLSEGRSPASIGSMLQPPSYPLCPSLISTAQMSPALQNSPLINLFRATSIFDPIPCADADADTHPAPLLTPTASSRLRQCLTQFAPYLPRPDRVAELFTATQRYWGTWPPYFADAPSVSGQDDDCLLEPVQQMPVAETTFHSALVSGRPGPTAKAILFLALCVQQTPKRAARRLLLPASVTQQALVDTYIETARALLRLDAEEASNGGTLDGVEALNMMYKLSINAGRPQRAWTCNREAVTAAICAGLPARAARTGGNCRAAQAWAMAWRAERYMAMTLGLPSCTSALHPGLVLSPDESAVSTILYHLAVLCGKIIDRDQSGSGADDDGYATTLRLDAELVDAQRRLFPAHWWAADHLAPDLDQAAGWHRQSCKVLFFTALQLVHLPYLARAAADARYLPSRHAAMSAARGICAAYCEFRRWSKGGAELCQVMDFRAFSAALVLVLGHWIAPVAAAAAGRRMMEHGEEVDGADADADAERARDVALCLRQTAAVMECTVAEQAVRTLDALDAARRGVYMADEDYDVVVPYFGRIRINRAFFEPKQQESEEVAAAAAAAAAASAWFNTVEFSTNDFLVDFQLDAGDAAAATTTTTTELCCDWGELGLGYASMDWGHSFTWGPFVDVEGAAIT</sequence>
<dbReference type="Gene3D" id="4.10.240.10">
    <property type="entry name" value="Zn(2)-C6 fungal-type DNA-binding domain"/>
    <property type="match status" value="1"/>
</dbReference>
<keyword evidence="7" id="KW-1185">Reference proteome</keyword>
<dbReference type="CDD" id="cd12148">
    <property type="entry name" value="fungal_TF_MHR"/>
    <property type="match status" value="1"/>
</dbReference>
<gene>
    <name evidence="6" type="ORF">G3M48_010526</name>
</gene>
<feature type="domain" description="Zn(2)-C6 fungal-type" evidence="5">
    <location>
        <begin position="14"/>
        <end position="45"/>
    </location>
</feature>
<dbReference type="Proteomes" id="UP001397290">
    <property type="component" value="Unassembled WGS sequence"/>
</dbReference>
<dbReference type="InterPro" id="IPR036864">
    <property type="entry name" value="Zn2-C6_fun-type_DNA-bd_sf"/>
</dbReference>
<evidence type="ECO:0000313" key="7">
    <source>
        <dbReference type="Proteomes" id="UP001397290"/>
    </source>
</evidence>
<evidence type="ECO:0000313" key="6">
    <source>
        <dbReference type="EMBL" id="KAK8141438.1"/>
    </source>
</evidence>
<dbReference type="PROSITE" id="PS00463">
    <property type="entry name" value="ZN2_CY6_FUNGAL_1"/>
    <property type="match status" value="1"/>
</dbReference>
<name>A0AAW0RHC8_9HYPO</name>
<evidence type="ECO:0000256" key="4">
    <source>
        <dbReference type="SAM" id="MobiDB-lite"/>
    </source>
</evidence>
<comment type="caution">
    <text evidence="6">The sequence shown here is derived from an EMBL/GenBank/DDBJ whole genome shotgun (WGS) entry which is preliminary data.</text>
</comment>
<reference evidence="6 7" key="1">
    <citation type="submission" date="2020-02" db="EMBL/GenBank/DDBJ databases">
        <title>Comparative genomics of the hypocrealean fungal genus Beauvera.</title>
        <authorList>
            <person name="Showalter D.N."/>
            <person name="Bushley K.E."/>
            <person name="Rehner S.A."/>
        </authorList>
    </citation>
    <scope>NUCLEOTIDE SEQUENCE [LARGE SCALE GENOMIC DNA]</scope>
    <source>
        <strain evidence="6 7">ARSEF4384</strain>
    </source>
</reference>
<keyword evidence="1" id="KW-0805">Transcription regulation</keyword>
<dbReference type="PANTHER" id="PTHR47840">
    <property type="entry name" value="ZN(II)2CYS6 TRANSCRIPTION FACTOR (EUROFUNG)-RELATED"/>
    <property type="match status" value="1"/>
</dbReference>
<accession>A0AAW0RHC8</accession>
<feature type="compositionally biased region" description="Low complexity" evidence="4">
    <location>
        <begin position="103"/>
        <end position="118"/>
    </location>
</feature>
<keyword evidence="2" id="KW-0804">Transcription</keyword>
<dbReference type="InterPro" id="IPR001138">
    <property type="entry name" value="Zn2Cys6_DnaBD"/>
</dbReference>
<evidence type="ECO:0000259" key="5">
    <source>
        <dbReference type="PROSITE" id="PS50048"/>
    </source>
</evidence>
<dbReference type="AlphaFoldDB" id="A0AAW0RHC8"/>
<evidence type="ECO:0000256" key="2">
    <source>
        <dbReference type="ARBA" id="ARBA00023163"/>
    </source>
</evidence>
<dbReference type="PANTHER" id="PTHR47840:SF1">
    <property type="entry name" value="ZN(II)2CYS6 TRANSCRIPTION FACTOR (EUROFUNG)"/>
    <property type="match status" value="1"/>
</dbReference>
<dbReference type="GO" id="GO:0008270">
    <property type="term" value="F:zinc ion binding"/>
    <property type="evidence" value="ECO:0007669"/>
    <property type="project" value="InterPro"/>
</dbReference>